<comment type="caution">
    <text evidence="2">The sequence shown here is derived from an EMBL/GenBank/DDBJ whole genome shotgun (WGS) entry which is preliminary data.</text>
</comment>
<gene>
    <name evidence="2" type="ORF">Glove_421g132</name>
</gene>
<dbReference type="InterPro" id="IPR001245">
    <property type="entry name" value="Ser-Thr/Tyr_kinase_cat_dom"/>
</dbReference>
<organism evidence="2 3">
    <name type="scientific">Diversispora epigaea</name>
    <dbReference type="NCBI Taxonomy" id="1348612"/>
    <lineage>
        <taxon>Eukaryota</taxon>
        <taxon>Fungi</taxon>
        <taxon>Fungi incertae sedis</taxon>
        <taxon>Mucoromycota</taxon>
        <taxon>Glomeromycotina</taxon>
        <taxon>Glomeromycetes</taxon>
        <taxon>Diversisporales</taxon>
        <taxon>Diversisporaceae</taxon>
        <taxon>Diversispora</taxon>
    </lineage>
</organism>
<dbReference type="STRING" id="1348612.A0A397GZS9"/>
<name>A0A397GZS9_9GLOM</name>
<dbReference type="InterPro" id="IPR000719">
    <property type="entry name" value="Prot_kinase_dom"/>
</dbReference>
<evidence type="ECO:0000313" key="2">
    <source>
        <dbReference type="EMBL" id="RHZ54916.1"/>
    </source>
</evidence>
<proteinExistence type="predicted"/>
<dbReference type="AlphaFoldDB" id="A0A397GZS9"/>
<dbReference type="Pfam" id="PF07714">
    <property type="entry name" value="PK_Tyr_Ser-Thr"/>
    <property type="match status" value="1"/>
</dbReference>
<protein>
    <recommendedName>
        <fullName evidence="1">Protein kinase domain-containing protein</fullName>
    </recommendedName>
</protein>
<accession>A0A397GZS9</accession>
<dbReference type="PROSITE" id="PS50011">
    <property type="entry name" value="PROTEIN_KINASE_DOM"/>
    <property type="match status" value="1"/>
</dbReference>
<evidence type="ECO:0000313" key="3">
    <source>
        <dbReference type="Proteomes" id="UP000266861"/>
    </source>
</evidence>
<dbReference type="EMBL" id="PQFF01000373">
    <property type="protein sequence ID" value="RHZ54916.1"/>
    <property type="molecule type" value="Genomic_DNA"/>
</dbReference>
<evidence type="ECO:0000259" key="1">
    <source>
        <dbReference type="PROSITE" id="PS50011"/>
    </source>
</evidence>
<sequence>MYISDFGLSKLIGANPNNPEKNNIFGVLPYIAPEILSGEKEYTKADVHSFGIIAYEKLRAFLHILIYHMIYSYENMQWITTKNSISCSQINYKRCLDARVTHRLTFEELQKELEKYYNDFYEYSDKGKNKDSEIVIQIKKAEEFSANQESANIATTTPESFSHIITNDDIDEF</sequence>
<reference evidence="2 3" key="1">
    <citation type="submission" date="2018-08" db="EMBL/GenBank/DDBJ databases">
        <title>Genome and evolution of the arbuscular mycorrhizal fungus Diversispora epigaea (formerly Glomus versiforme) and its bacterial endosymbionts.</title>
        <authorList>
            <person name="Sun X."/>
            <person name="Fei Z."/>
            <person name="Harrison M."/>
        </authorList>
    </citation>
    <scope>NUCLEOTIDE SEQUENCE [LARGE SCALE GENOMIC DNA]</scope>
    <source>
        <strain evidence="2 3">IT104</strain>
    </source>
</reference>
<dbReference type="Proteomes" id="UP000266861">
    <property type="component" value="Unassembled WGS sequence"/>
</dbReference>
<dbReference type="SUPFAM" id="SSF56112">
    <property type="entry name" value="Protein kinase-like (PK-like)"/>
    <property type="match status" value="1"/>
</dbReference>
<dbReference type="GO" id="GO:0005524">
    <property type="term" value="F:ATP binding"/>
    <property type="evidence" value="ECO:0007669"/>
    <property type="project" value="InterPro"/>
</dbReference>
<dbReference type="Gene3D" id="1.10.510.10">
    <property type="entry name" value="Transferase(Phosphotransferase) domain 1"/>
    <property type="match status" value="1"/>
</dbReference>
<dbReference type="InterPro" id="IPR011009">
    <property type="entry name" value="Kinase-like_dom_sf"/>
</dbReference>
<dbReference type="GO" id="GO:0004672">
    <property type="term" value="F:protein kinase activity"/>
    <property type="evidence" value="ECO:0007669"/>
    <property type="project" value="InterPro"/>
</dbReference>
<keyword evidence="3" id="KW-1185">Reference proteome</keyword>
<feature type="domain" description="Protein kinase" evidence="1">
    <location>
        <begin position="1"/>
        <end position="117"/>
    </location>
</feature>